<evidence type="ECO:0000256" key="4">
    <source>
        <dbReference type="ARBA" id="ARBA00022989"/>
    </source>
</evidence>
<feature type="transmembrane region" description="Helical" evidence="6">
    <location>
        <begin position="188"/>
        <end position="215"/>
    </location>
</feature>
<keyword evidence="4 6" id="KW-1133">Transmembrane helix</keyword>
<dbReference type="Pfam" id="PF07690">
    <property type="entry name" value="MFS_1"/>
    <property type="match status" value="1"/>
</dbReference>
<evidence type="ECO:0000259" key="7">
    <source>
        <dbReference type="PROSITE" id="PS50850"/>
    </source>
</evidence>
<evidence type="ECO:0000256" key="5">
    <source>
        <dbReference type="ARBA" id="ARBA00023136"/>
    </source>
</evidence>
<keyword evidence="3 6" id="KW-0812">Transmembrane</keyword>
<feature type="transmembrane region" description="Helical" evidence="6">
    <location>
        <begin position="412"/>
        <end position="437"/>
    </location>
</feature>
<dbReference type="EMBL" id="RAHJ01000014">
    <property type="protein sequence ID" value="RJX69121.1"/>
    <property type="molecule type" value="Genomic_DNA"/>
</dbReference>
<keyword evidence="5 6" id="KW-0472">Membrane</keyword>
<dbReference type="Proteomes" id="UP000284322">
    <property type="component" value="Unassembled WGS sequence"/>
</dbReference>
<proteinExistence type="predicted"/>
<dbReference type="InterPro" id="IPR011701">
    <property type="entry name" value="MFS"/>
</dbReference>
<evidence type="ECO:0000256" key="6">
    <source>
        <dbReference type="SAM" id="Phobius"/>
    </source>
</evidence>
<keyword evidence="9" id="KW-1185">Reference proteome</keyword>
<feature type="transmembrane region" description="Helical" evidence="6">
    <location>
        <begin position="227"/>
        <end position="250"/>
    </location>
</feature>
<feature type="transmembrane region" description="Helical" evidence="6">
    <location>
        <begin position="155"/>
        <end position="176"/>
    </location>
</feature>
<dbReference type="GO" id="GO:0022857">
    <property type="term" value="F:transmembrane transporter activity"/>
    <property type="evidence" value="ECO:0007669"/>
    <property type="project" value="InterPro"/>
</dbReference>
<keyword evidence="2" id="KW-0813">Transport</keyword>
<reference evidence="8 9" key="1">
    <citation type="submission" date="2018-09" db="EMBL/GenBank/DDBJ databases">
        <title>Altererythrobacter sp.Ery1 and Ery12, the genome sequencing of novel strains in genus Alterythrobacter.</title>
        <authorList>
            <person name="Cheng H."/>
            <person name="Wu Y.-H."/>
            <person name="Fang C."/>
            <person name="Xu X.-W."/>
        </authorList>
    </citation>
    <scope>NUCLEOTIDE SEQUENCE [LARGE SCALE GENOMIC DNA]</scope>
    <source>
        <strain evidence="8 9">Ery12</strain>
    </source>
</reference>
<feature type="transmembrane region" description="Helical" evidence="6">
    <location>
        <begin position="130"/>
        <end position="149"/>
    </location>
</feature>
<evidence type="ECO:0000313" key="8">
    <source>
        <dbReference type="EMBL" id="RJX69121.1"/>
    </source>
</evidence>
<evidence type="ECO:0000313" key="9">
    <source>
        <dbReference type="Proteomes" id="UP000284322"/>
    </source>
</evidence>
<feature type="transmembrane region" description="Helical" evidence="6">
    <location>
        <begin position="449"/>
        <end position="469"/>
    </location>
</feature>
<evidence type="ECO:0000256" key="3">
    <source>
        <dbReference type="ARBA" id="ARBA00022692"/>
    </source>
</evidence>
<dbReference type="InterPro" id="IPR044770">
    <property type="entry name" value="MFS_spinster-like"/>
</dbReference>
<feature type="transmembrane region" description="Helical" evidence="6">
    <location>
        <begin position="351"/>
        <end position="372"/>
    </location>
</feature>
<feature type="transmembrane region" description="Helical" evidence="6">
    <location>
        <begin position="317"/>
        <end position="339"/>
    </location>
</feature>
<dbReference type="GO" id="GO:0016020">
    <property type="term" value="C:membrane"/>
    <property type="evidence" value="ECO:0007669"/>
    <property type="project" value="UniProtKB-SubCell"/>
</dbReference>
<sequence length="486" mass="50540">MRSDSILKLRCLYDRQNGVTWLNIAVVDRRAKKEGAMTTRIEPVTTAKRAISIYPSRGVAVAMVTVLAVANIFSFIDRQILSLLIDPIRASLDIDDVQISILIGPVFALFYGVMGIPLGWAVDRFRRTRLAAGGIALWSLMTVLGGFAASFPMLLVSRVGVGVGEAVLVPAANSIIADSFPPERRTRAMGAFAMSIYVGTGLALVFGGLLVGLVSSGAMQAVIPGRLPWQMVLILVGAPGVLVAAVLALLPEPARHEVSPVADVAAETILPFVKSRAGALTCHFLGYSALILIGYSLNAWAPSVLIRQYHWSAPSTGLALGLVGTIAGIGAIWCATWTADRMWARGARNGLFRIGLTGALIGLPAAALIGVVQSAGAFILGYGVMTAIAAAGIGTGAAAIQQITPNQFRGRMLGTYLLIASLIGSGLGPPAIALLSTHVFTSSHALSDGLAMTCAIATVAAALAFAAGLKPFGAAVRQHIVDEEPA</sequence>
<feature type="transmembrane region" description="Helical" evidence="6">
    <location>
        <begin position="277"/>
        <end position="297"/>
    </location>
</feature>
<evidence type="ECO:0000256" key="1">
    <source>
        <dbReference type="ARBA" id="ARBA00004141"/>
    </source>
</evidence>
<dbReference type="AlphaFoldDB" id="A0A419R3M4"/>
<feature type="domain" description="Major facilitator superfamily (MFS) profile" evidence="7">
    <location>
        <begin position="63"/>
        <end position="472"/>
    </location>
</feature>
<name>A0A419R3M4_9SPHN</name>
<feature type="transmembrane region" description="Helical" evidence="6">
    <location>
        <begin position="58"/>
        <end position="77"/>
    </location>
</feature>
<dbReference type="PROSITE" id="PS50850">
    <property type="entry name" value="MFS"/>
    <property type="match status" value="1"/>
</dbReference>
<dbReference type="InterPro" id="IPR020846">
    <property type="entry name" value="MFS_dom"/>
</dbReference>
<organism evidence="8 9">
    <name type="scientific">Tsuneonella suprasediminis</name>
    <dbReference type="NCBI Taxonomy" id="2306996"/>
    <lineage>
        <taxon>Bacteria</taxon>
        <taxon>Pseudomonadati</taxon>
        <taxon>Pseudomonadota</taxon>
        <taxon>Alphaproteobacteria</taxon>
        <taxon>Sphingomonadales</taxon>
        <taxon>Erythrobacteraceae</taxon>
        <taxon>Tsuneonella</taxon>
    </lineage>
</organism>
<dbReference type="PANTHER" id="PTHR23505">
    <property type="entry name" value="SPINSTER"/>
    <property type="match status" value="1"/>
</dbReference>
<dbReference type="PANTHER" id="PTHR23505:SF79">
    <property type="entry name" value="PROTEIN SPINSTER"/>
    <property type="match status" value="1"/>
</dbReference>
<evidence type="ECO:0000256" key="2">
    <source>
        <dbReference type="ARBA" id="ARBA00022448"/>
    </source>
</evidence>
<gene>
    <name evidence="8" type="ORF">D6858_04260</name>
</gene>
<protein>
    <submittedName>
        <fullName evidence="8">MFS transporter</fullName>
    </submittedName>
</protein>
<dbReference type="SUPFAM" id="SSF103473">
    <property type="entry name" value="MFS general substrate transporter"/>
    <property type="match status" value="1"/>
</dbReference>
<accession>A0A419R3M4</accession>
<dbReference type="OrthoDB" id="7400989at2"/>
<comment type="caution">
    <text evidence="8">The sequence shown here is derived from an EMBL/GenBank/DDBJ whole genome shotgun (WGS) entry which is preliminary data.</text>
</comment>
<feature type="transmembrane region" description="Helical" evidence="6">
    <location>
        <begin position="97"/>
        <end position="118"/>
    </location>
</feature>
<dbReference type="Gene3D" id="1.20.1250.20">
    <property type="entry name" value="MFS general substrate transporter like domains"/>
    <property type="match status" value="1"/>
</dbReference>
<comment type="subcellular location">
    <subcellularLocation>
        <location evidence="1">Membrane</location>
        <topology evidence="1">Multi-pass membrane protein</topology>
    </subcellularLocation>
</comment>
<dbReference type="InterPro" id="IPR036259">
    <property type="entry name" value="MFS_trans_sf"/>
</dbReference>
<feature type="transmembrane region" description="Helical" evidence="6">
    <location>
        <begin position="378"/>
        <end position="400"/>
    </location>
</feature>